<dbReference type="InParanoid" id="A0A212F951"/>
<dbReference type="KEGG" id="dpl:KGM_201163"/>
<gene>
    <name evidence="1" type="ORF">KGM_201163</name>
</gene>
<proteinExistence type="predicted"/>
<keyword evidence="2" id="KW-1185">Reference proteome</keyword>
<dbReference type="Proteomes" id="UP000007151">
    <property type="component" value="Unassembled WGS sequence"/>
</dbReference>
<evidence type="ECO:0000313" key="1">
    <source>
        <dbReference type="EMBL" id="OWR50243.1"/>
    </source>
</evidence>
<organism evidence="1 2">
    <name type="scientific">Danaus plexippus plexippus</name>
    <dbReference type="NCBI Taxonomy" id="278856"/>
    <lineage>
        <taxon>Eukaryota</taxon>
        <taxon>Metazoa</taxon>
        <taxon>Ecdysozoa</taxon>
        <taxon>Arthropoda</taxon>
        <taxon>Hexapoda</taxon>
        <taxon>Insecta</taxon>
        <taxon>Pterygota</taxon>
        <taxon>Neoptera</taxon>
        <taxon>Endopterygota</taxon>
        <taxon>Lepidoptera</taxon>
        <taxon>Glossata</taxon>
        <taxon>Ditrysia</taxon>
        <taxon>Papilionoidea</taxon>
        <taxon>Nymphalidae</taxon>
        <taxon>Danainae</taxon>
        <taxon>Danaini</taxon>
        <taxon>Danaina</taxon>
        <taxon>Danaus</taxon>
        <taxon>Danaus</taxon>
    </lineage>
</organism>
<accession>A0A212F951</accession>
<dbReference type="EMBL" id="AGBW02009651">
    <property type="protein sequence ID" value="OWR50243.1"/>
    <property type="molecule type" value="Genomic_DNA"/>
</dbReference>
<protein>
    <submittedName>
        <fullName evidence="1">Uncharacterized protein</fullName>
    </submittedName>
</protein>
<comment type="caution">
    <text evidence="1">The sequence shown here is derived from an EMBL/GenBank/DDBJ whole genome shotgun (WGS) entry which is preliminary data.</text>
</comment>
<dbReference type="AlphaFoldDB" id="A0A212F951"/>
<reference evidence="1 2" key="1">
    <citation type="journal article" date="2011" name="Cell">
        <title>The monarch butterfly genome yields insights into long-distance migration.</title>
        <authorList>
            <person name="Zhan S."/>
            <person name="Merlin C."/>
            <person name="Boore J.L."/>
            <person name="Reppert S.M."/>
        </authorList>
    </citation>
    <scope>NUCLEOTIDE SEQUENCE [LARGE SCALE GENOMIC DNA]</scope>
    <source>
        <strain evidence="1">F-2</strain>
    </source>
</reference>
<name>A0A212F951_DANPL</name>
<evidence type="ECO:0000313" key="2">
    <source>
        <dbReference type="Proteomes" id="UP000007151"/>
    </source>
</evidence>
<sequence length="159" mass="17845">MTEVCRAARGSHAVTAAGGVLLVTCNELEQAAVLDEAQYIDGADMEHRHREALAHSTPMQCVHTYLARGTLSRSVYASYKYSLQQTKRWLARAQRTTLQGDVRQVGRVEVTAGHTRRRYSESHTNRMAVGGSCPTRLLTSRHGLEHERKHYTSQKSYGF</sequence>